<evidence type="ECO:0000259" key="1">
    <source>
        <dbReference type="Pfam" id="PF12697"/>
    </source>
</evidence>
<dbReference type="GO" id="GO:0016787">
    <property type="term" value="F:hydrolase activity"/>
    <property type="evidence" value="ECO:0007669"/>
    <property type="project" value="UniProtKB-KW"/>
</dbReference>
<dbReference type="PANTHER" id="PTHR43798:SF33">
    <property type="entry name" value="HYDROLASE, PUTATIVE (AFU_ORTHOLOGUE AFUA_2G14860)-RELATED"/>
    <property type="match status" value="1"/>
</dbReference>
<dbReference type="Proteomes" id="UP001589654">
    <property type="component" value="Unassembled WGS sequence"/>
</dbReference>
<dbReference type="Gene3D" id="3.40.50.1820">
    <property type="entry name" value="alpha/beta hydrolase"/>
    <property type="match status" value="1"/>
</dbReference>
<dbReference type="InterPro" id="IPR050266">
    <property type="entry name" value="AB_hydrolase_sf"/>
</dbReference>
<organism evidence="2 3">
    <name type="scientific">Echinicola jeungdonensis</name>
    <dbReference type="NCBI Taxonomy" id="709343"/>
    <lineage>
        <taxon>Bacteria</taxon>
        <taxon>Pseudomonadati</taxon>
        <taxon>Bacteroidota</taxon>
        <taxon>Cytophagia</taxon>
        <taxon>Cytophagales</taxon>
        <taxon>Cyclobacteriaceae</taxon>
        <taxon>Echinicola</taxon>
    </lineage>
</organism>
<dbReference type="InterPro" id="IPR029058">
    <property type="entry name" value="AB_hydrolase_fold"/>
</dbReference>
<dbReference type="EMBL" id="JBHMEW010000066">
    <property type="protein sequence ID" value="MFB9213174.1"/>
    <property type="molecule type" value="Genomic_DNA"/>
</dbReference>
<comment type="caution">
    <text evidence="2">The sequence shown here is derived from an EMBL/GenBank/DDBJ whole genome shotgun (WGS) entry which is preliminary data.</text>
</comment>
<accession>A0ABV5J8M3</accession>
<protein>
    <submittedName>
        <fullName evidence="2">Alpha/beta fold hydrolase</fullName>
    </submittedName>
</protein>
<proteinExistence type="predicted"/>
<dbReference type="InterPro" id="IPR000073">
    <property type="entry name" value="AB_hydrolase_1"/>
</dbReference>
<evidence type="ECO:0000313" key="2">
    <source>
        <dbReference type="EMBL" id="MFB9213174.1"/>
    </source>
</evidence>
<dbReference type="PANTHER" id="PTHR43798">
    <property type="entry name" value="MONOACYLGLYCEROL LIPASE"/>
    <property type="match status" value="1"/>
</dbReference>
<feature type="domain" description="AB hydrolase-1" evidence="1">
    <location>
        <begin position="19"/>
        <end position="270"/>
    </location>
</feature>
<name>A0ABV5J8M3_9BACT</name>
<sequence>MEVNGYNFKVVDQGSGDPVVFVHGSISDWRTWKRPLETFGQSYHAIAYSRRFHWPNEEIPEGADYSFLQHVEDLHEILKSLGKPVHLIGHSYGALVSLFLAIKAPDLLKTLVLMEPPALTLFVSNTPKPLEILKLLFSRPKTAFALIQFGAKGWKPAKKAAKNNDFNRAIEIFGTAVLGEEAYLNMPPTRKEQVKDNFFRAEFTGSGFPPLDEEKVKGIQVPTLLLTGAKTRPFFLVLTDRLEELIPNTTRIKIANASHNIHEDNPKDFEQVVLAFLEKHG</sequence>
<dbReference type="Pfam" id="PF12697">
    <property type="entry name" value="Abhydrolase_6"/>
    <property type="match status" value="1"/>
</dbReference>
<evidence type="ECO:0000313" key="3">
    <source>
        <dbReference type="Proteomes" id="UP001589654"/>
    </source>
</evidence>
<keyword evidence="3" id="KW-1185">Reference proteome</keyword>
<dbReference type="SUPFAM" id="SSF53474">
    <property type="entry name" value="alpha/beta-Hydrolases"/>
    <property type="match status" value="1"/>
</dbReference>
<gene>
    <name evidence="2" type="ORF">ACFFUR_15255</name>
</gene>
<reference evidence="2 3" key="1">
    <citation type="submission" date="2024-09" db="EMBL/GenBank/DDBJ databases">
        <authorList>
            <person name="Sun Q."/>
            <person name="Mori K."/>
        </authorList>
    </citation>
    <scope>NUCLEOTIDE SEQUENCE [LARGE SCALE GENOMIC DNA]</scope>
    <source>
        <strain evidence="2 3">CECT 7682</strain>
    </source>
</reference>
<dbReference type="RefSeq" id="WP_290247793.1">
    <property type="nucleotide sequence ID" value="NZ_JAUFQT010000001.1"/>
</dbReference>
<keyword evidence="2" id="KW-0378">Hydrolase</keyword>